<dbReference type="EMBL" id="QXFL01000002">
    <property type="protein sequence ID" value="RIV87902.1"/>
    <property type="molecule type" value="Genomic_DNA"/>
</dbReference>
<feature type="domain" description="TonB-dependent receptor plug" evidence="8">
    <location>
        <begin position="100"/>
        <end position="201"/>
    </location>
</feature>
<accession>A0A418NUR8</accession>
<evidence type="ECO:0000256" key="6">
    <source>
        <dbReference type="SAM" id="SignalP"/>
    </source>
</evidence>
<gene>
    <name evidence="9" type="ORF">D2V07_06190</name>
</gene>
<keyword evidence="5" id="KW-0798">TonB box</keyword>
<sequence length="1205" mass="129286">MKKFGKTTVTGLAASVSAVALLAGAPAYAQDTQDDDEVTADGVTNNDPGDVTVVTDDDTGAFGEVTEGDTIVVTGSRVRRDTYSSTSPLQILETETARDVGEFDAAQILQRSQAASGQQIDATFQGFVLDNGPGSQTLNLRGLGANRTLLLINGRRLAPAGVEGAPTSPSINLLPSSLIARYDLLLDGASSVYGSDAVAGVGNIVLRNDLDGVELFASGSYNPGGGGNDYTVSGSWGKQFDRGFIGFGAEYAYRDEVKLSDREYFNGCRTDYELTNTGEIRRVGVAERAILENQTGGDLTIPNNECVLTGFTGRIFQNYSFGGSAYYAGPGNSNYPGFPDFPFADSANAFGTQLDRDGDGIRDVDFFDYNTNGTNPERSFITEQKLYNVMAYGEYSLGGDMNITPFFEALYSRAEVFSDNTGAPSVFPSVPNLNPFNPCNISGNNPDGVDCRLLDNFQADDFGDNNGSRPGSFDVYAPPGSAFSRGVYGISLPVDASAQIRGDRNNVDVTQEQYRGVLGFRGDLPFIGDTWSFEVSGVYSRSEGLSIRRGIREDKLAYALGIDPTADFDEDGVVDNNGDGIADDYNNDVDIFAGPIVNIGDTRPGSPNADIRGGDPRYIGPCGTLSNPNLAAPDLVQGCVPVNLFADSIFQLPFGDFATQAERDYVFGQRVVDTTYEQVVLSAYATGELFELPAGPLSVVLGGEFRHDSIATTPDFNASNGLFFGFFRDFGTNGDKYIMEAFGEVDIPVFDSERWGEFNVNAAGRVSEEEFYGTATTYSVKADWRPVQQVLLKATYGTSFRAPNLRENFLGGITGFTTITDPCAVPAAAFQALDSADREAGYQADLDTRDAALLAVCRAEGRDPTRVGINPAATNTVTGSSIEVANQGSLALDPETSKSFTAGVAIAENFGDFDFSFNFNYYSIIVEDSIAELSAQFTVDECYDTADITLTADGELPANYNRSIYCDQLVTSGGRQLITLAFPQFLNQDKETVRGIDMNATFGYDVVMGGDVLELGLNLQANHLIERSTLFILEDSEDFEDFTGEFGFPSWTGRAIGSVGYGPVTLTWQTRWIGKTEQQESGIDPLSDAFGRGPDGLPTGVIGDTCLGNGSGSVVDGVFVPNGIVPGDGVFCRDIGYADDYFVHNASIRYDFNDKITLRAGVSNIFDKNPPLVDGSEVFSVNNVPIGNGYDLDGREFFGSVSVRF</sequence>
<dbReference type="InterPro" id="IPR037066">
    <property type="entry name" value="Plug_dom_sf"/>
</dbReference>
<dbReference type="Gene3D" id="2.40.170.20">
    <property type="entry name" value="TonB-dependent receptor, beta-barrel domain"/>
    <property type="match status" value="1"/>
</dbReference>
<evidence type="ECO:0000256" key="1">
    <source>
        <dbReference type="ARBA" id="ARBA00004442"/>
    </source>
</evidence>
<keyword evidence="10" id="KW-1185">Reference proteome</keyword>
<dbReference type="Proteomes" id="UP000286576">
    <property type="component" value="Unassembled WGS sequence"/>
</dbReference>
<dbReference type="RefSeq" id="WP_119585772.1">
    <property type="nucleotide sequence ID" value="NZ_CAWODQ010000012.1"/>
</dbReference>
<dbReference type="GO" id="GO:0009279">
    <property type="term" value="C:cell outer membrane"/>
    <property type="evidence" value="ECO:0007669"/>
    <property type="project" value="UniProtKB-SubCell"/>
</dbReference>
<evidence type="ECO:0000256" key="3">
    <source>
        <dbReference type="ARBA" id="ARBA00023136"/>
    </source>
</evidence>
<evidence type="ECO:0000313" key="9">
    <source>
        <dbReference type="EMBL" id="RIV87902.1"/>
    </source>
</evidence>
<proteinExistence type="inferred from homology"/>
<comment type="similarity">
    <text evidence="5">Belongs to the TonB-dependent receptor family.</text>
</comment>
<dbReference type="Pfam" id="PF00593">
    <property type="entry name" value="TonB_dep_Rec_b-barrel"/>
    <property type="match status" value="1"/>
</dbReference>
<dbReference type="OrthoDB" id="7051241at2"/>
<dbReference type="AlphaFoldDB" id="A0A418NUR8"/>
<feature type="chain" id="PRO_5019459158" evidence="6">
    <location>
        <begin position="30"/>
        <end position="1205"/>
    </location>
</feature>
<comment type="caution">
    <text evidence="9">The sequence shown here is derived from an EMBL/GenBank/DDBJ whole genome shotgun (WGS) entry which is preliminary data.</text>
</comment>
<feature type="signal peptide" evidence="6">
    <location>
        <begin position="1"/>
        <end position="29"/>
    </location>
</feature>
<keyword evidence="2 6" id="KW-0732">Signal</keyword>
<keyword evidence="4" id="KW-0998">Cell outer membrane</keyword>
<evidence type="ECO:0000259" key="8">
    <source>
        <dbReference type="Pfam" id="PF07715"/>
    </source>
</evidence>
<evidence type="ECO:0000256" key="4">
    <source>
        <dbReference type="ARBA" id="ARBA00023237"/>
    </source>
</evidence>
<dbReference type="Gene3D" id="2.170.130.10">
    <property type="entry name" value="TonB-dependent receptor, plug domain"/>
    <property type="match status" value="1"/>
</dbReference>
<feature type="domain" description="TonB-dependent receptor-like beta-barrel" evidence="7">
    <location>
        <begin position="659"/>
        <end position="1165"/>
    </location>
</feature>
<evidence type="ECO:0000256" key="2">
    <source>
        <dbReference type="ARBA" id="ARBA00022729"/>
    </source>
</evidence>
<protein>
    <submittedName>
        <fullName evidence="9">TonB-dependent receptor</fullName>
    </submittedName>
</protein>
<reference evidence="9 10" key="1">
    <citation type="submission" date="2018-08" db="EMBL/GenBank/DDBJ databases">
        <title>Erythrobacter zhengii sp.nov., a bacterium isolated from deep-sea sediment.</title>
        <authorList>
            <person name="Fang C."/>
            <person name="Wu Y.-H."/>
            <person name="Sun C."/>
            <person name="Wang H."/>
            <person name="Cheng H."/>
            <person name="Meng F.-X."/>
            <person name="Wang C.-S."/>
            <person name="Xu X.-W."/>
        </authorList>
    </citation>
    <scope>NUCLEOTIDE SEQUENCE [LARGE SCALE GENOMIC DNA]</scope>
    <source>
        <strain evidence="9 10">V18</strain>
    </source>
</reference>
<dbReference type="InterPro" id="IPR012910">
    <property type="entry name" value="Plug_dom"/>
</dbReference>
<dbReference type="InterPro" id="IPR000531">
    <property type="entry name" value="Beta-barrel_TonB"/>
</dbReference>
<comment type="subcellular location">
    <subcellularLocation>
        <location evidence="1 5">Cell outer membrane</location>
    </subcellularLocation>
</comment>
<dbReference type="SUPFAM" id="SSF56935">
    <property type="entry name" value="Porins"/>
    <property type="match status" value="1"/>
</dbReference>
<evidence type="ECO:0000259" key="7">
    <source>
        <dbReference type="Pfam" id="PF00593"/>
    </source>
</evidence>
<organism evidence="9 10">
    <name type="scientific">Aurantiacibacter zhengii</name>
    <dbReference type="NCBI Taxonomy" id="2307003"/>
    <lineage>
        <taxon>Bacteria</taxon>
        <taxon>Pseudomonadati</taxon>
        <taxon>Pseudomonadota</taxon>
        <taxon>Alphaproteobacteria</taxon>
        <taxon>Sphingomonadales</taxon>
        <taxon>Erythrobacteraceae</taxon>
        <taxon>Aurantiacibacter</taxon>
    </lineage>
</organism>
<dbReference type="PANTHER" id="PTHR47234">
    <property type="match status" value="1"/>
</dbReference>
<evidence type="ECO:0000313" key="10">
    <source>
        <dbReference type="Proteomes" id="UP000286576"/>
    </source>
</evidence>
<name>A0A418NUR8_9SPHN</name>
<keyword evidence="3 5" id="KW-0472">Membrane</keyword>
<dbReference type="Pfam" id="PF07715">
    <property type="entry name" value="Plug"/>
    <property type="match status" value="1"/>
</dbReference>
<dbReference type="PROSITE" id="PS00430">
    <property type="entry name" value="TONB_DEPENDENT_REC_1"/>
    <property type="match status" value="1"/>
</dbReference>
<evidence type="ECO:0000256" key="5">
    <source>
        <dbReference type="RuleBase" id="RU003357"/>
    </source>
</evidence>
<keyword evidence="9" id="KW-0675">Receptor</keyword>
<dbReference type="InterPro" id="IPR036942">
    <property type="entry name" value="Beta-barrel_TonB_sf"/>
</dbReference>
<dbReference type="InterPro" id="IPR010916">
    <property type="entry name" value="TonB_box_CS"/>
</dbReference>
<dbReference type="PANTHER" id="PTHR47234:SF2">
    <property type="entry name" value="TONB-DEPENDENT RECEPTOR"/>
    <property type="match status" value="1"/>
</dbReference>